<sequence length="254" mass="28393">MTAPYRWDLVTPDELGTLLGGTRRPTLFFLDELVECTGKVLARSGGGDLVFVGRSLDSMFDLLGGSFDGGLHRLPLSFQRGRRRLTYAETAAARELLAAAGVTPHALARRARPVAFVDVVHAGSTFTELYGLLRDWVEREREPWPVIRRKLRFVGVTSRRKPSPNAYRWQQDVDWPAELPSGSVINVSLDPMVWHYFGDVQVKLTRTFRPEQWPAEADGPRHDEQTRQALAEAVALAAYGRTRAGRQAIARNAA</sequence>
<proteinExistence type="predicted"/>
<name>A0ABS1VWM9_9ACTN</name>
<dbReference type="Proteomes" id="UP000598996">
    <property type="component" value="Unassembled WGS sequence"/>
</dbReference>
<protein>
    <submittedName>
        <fullName evidence="1">Uncharacterized protein</fullName>
    </submittedName>
</protein>
<keyword evidence="2" id="KW-1185">Reference proteome</keyword>
<dbReference type="RefSeq" id="WP_202995543.1">
    <property type="nucleotide sequence ID" value="NZ_JAENHO010000009.1"/>
</dbReference>
<comment type="caution">
    <text evidence="1">The sequence shown here is derived from an EMBL/GenBank/DDBJ whole genome shotgun (WGS) entry which is preliminary data.</text>
</comment>
<accession>A0ABS1VWM9</accession>
<evidence type="ECO:0000313" key="1">
    <source>
        <dbReference type="EMBL" id="MBL7258893.1"/>
    </source>
</evidence>
<evidence type="ECO:0000313" key="2">
    <source>
        <dbReference type="Proteomes" id="UP000598996"/>
    </source>
</evidence>
<dbReference type="EMBL" id="JAENHO010000009">
    <property type="protein sequence ID" value="MBL7258893.1"/>
    <property type="molecule type" value="Genomic_DNA"/>
</dbReference>
<organism evidence="1 2">
    <name type="scientific">Paractinoplanes lichenicola</name>
    <dbReference type="NCBI Taxonomy" id="2802976"/>
    <lineage>
        <taxon>Bacteria</taxon>
        <taxon>Bacillati</taxon>
        <taxon>Actinomycetota</taxon>
        <taxon>Actinomycetes</taxon>
        <taxon>Micromonosporales</taxon>
        <taxon>Micromonosporaceae</taxon>
        <taxon>Paractinoplanes</taxon>
    </lineage>
</organism>
<gene>
    <name evidence="1" type="ORF">JKJ07_31735</name>
</gene>
<reference evidence="1 2" key="1">
    <citation type="submission" date="2021-01" db="EMBL/GenBank/DDBJ databases">
        <title>Actinoplanes sp. nov. LDG1-01 isolated from lichen.</title>
        <authorList>
            <person name="Saeng-In P."/>
            <person name="Phongsopitanun W."/>
            <person name="Kanchanasin P."/>
            <person name="Yuki M."/>
            <person name="Kudo T."/>
            <person name="Ohkuma M."/>
            <person name="Tanasupawat S."/>
        </authorList>
    </citation>
    <scope>NUCLEOTIDE SEQUENCE [LARGE SCALE GENOMIC DNA]</scope>
    <source>
        <strain evidence="1 2">LDG1-01</strain>
    </source>
</reference>